<feature type="compositionally biased region" description="Low complexity" evidence="3">
    <location>
        <begin position="416"/>
        <end position="428"/>
    </location>
</feature>
<feature type="compositionally biased region" description="Acidic residues" evidence="3">
    <location>
        <begin position="405"/>
        <end position="415"/>
    </location>
</feature>
<dbReference type="InterPro" id="IPR015425">
    <property type="entry name" value="FH2_Formin"/>
</dbReference>
<dbReference type="PANTHER" id="PTHR45857:SF4">
    <property type="entry name" value="FORMIN-LIKE PROTEIN"/>
    <property type="match status" value="1"/>
</dbReference>
<comment type="caution">
    <text evidence="6">The sequence shown here is derived from an EMBL/GenBank/DDBJ whole genome shotgun (WGS) entry which is preliminary data.</text>
</comment>
<dbReference type="SMART" id="SM00498">
    <property type="entry name" value="FH2"/>
    <property type="match status" value="1"/>
</dbReference>
<organism evidence="6 7">
    <name type="scientific">Holothuria leucospilota</name>
    <name type="common">Black long sea cucumber</name>
    <name type="synonym">Mertensiothuria leucospilota</name>
    <dbReference type="NCBI Taxonomy" id="206669"/>
    <lineage>
        <taxon>Eukaryota</taxon>
        <taxon>Metazoa</taxon>
        <taxon>Echinodermata</taxon>
        <taxon>Eleutherozoa</taxon>
        <taxon>Echinozoa</taxon>
        <taxon>Holothuroidea</taxon>
        <taxon>Aspidochirotacea</taxon>
        <taxon>Aspidochirotida</taxon>
        <taxon>Holothuriidae</taxon>
        <taxon>Holothuria</taxon>
    </lineage>
</organism>
<dbReference type="Pfam" id="PF02181">
    <property type="entry name" value="FH2"/>
    <property type="match status" value="1"/>
</dbReference>
<dbReference type="SMART" id="SM01139">
    <property type="entry name" value="Drf_FH3"/>
    <property type="match status" value="1"/>
</dbReference>
<dbReference type="GO" id="GO:0016477">
    <property type="term" value="P:cell migration"/>
    <property type="evidence" value="ECO:0007669"/>
    <property type="project" value="TreeGrafter"/>
</dbReference>
<gene>
    <name evidence="6" type="ORF">HOLleu_18033</name>
</gene>
<dbReference type="PANTHER" id="PTHR45857">
    <property type="entry name" value="FORMIN-LIKE PROTEIN"/>
    <property type="match status" value="1"/>
</dbReference>
<dbReference type="PROSITE" id="PS51444">
    <property type="entry name" value="FH2"/>
    <property type="match status" value="1"/>
</dbReference>
<dbReference type="Gene3D" id="1.20.58.2220">
    <property type="entry name" value="Formin, FH2 domain"/>
    <property type="match status" value="1"/>
</dbReference>
<dbReference type="Proteomes" id="UP001152320">
    <property type="component" value="Chromosome 8"/>
</dbReference>
<feature type="compositionally biased region" description="Polar residues" evidence="3">
    <location>
        <begin position="1"/>
        <end position="13"/>
    </location>
</feature>
<dbReference type="InterPro" id="IPR010473">
    <property type="entry name" value="GTPase-bd"/>
</dbReference>
<dbReference type="GO" id="GO:0030866">
    <property type="term" value="P:cortical actin cytoskeleton organization"/>
    <property type="evidence" value="ECO:0007669"/>
    <property type="project" value="TreeGrafter"/>
</dbReference>
<dbReference type="SMART" id="SM01140">
    <property type="entry name" value="Drf_GBD"/>
    <property type="match status" value="1"/>
</dbReference>
<dbReference type="InterPro" id="IPR043592">
    <property type="entry name" value="FMNL_animal"/>
</dbReference>
<evidence type="ECO:0000313" key="7">
    <source>
        <dbReference type="Proteomes" id="UP001152320"/>
    </source>
</evidence>
<dbReference type="GO" id="GO:0008360">
    <property type="term" value="P:regulation of cell shape"/>
    <property type="evidence" value="ECO:0007669"/>
    <property type="project" value="TreeGrafter"/>
</dbReference>
<dbReference type="Pfam" id="PF06367">
    <property type="entry name" value="Drf_FH3"/>
    <property type="match status" value="1"/>
</dbReference>
<dbReference type="AlphaFoldDB" id="A0A9Q1H8S5"/>
<evidence type="ECO:0000256" key="1">
    <source>
        <dbReference type="ARBA" id="ARBA00023449"/>
    </source>
</evidence>
<feature type="region of interest" description="Disordered" evidence="3">
    <location>
        <begin position="134"/>
        <end position="154"/>
    </location>
</feature>
<feature type="region of interest" description="Disordered" evidence="3">
    <location>
        <begin position="402"/>
        <end position="428"/>
    </location>
</feature>
<dbReference type="GO" id="GO:0031267">
    <property type="term" value="F:small GTPase binding"/>
    <property type="evidence" value="ECO:0007669"/>
    <property type="project" value="InterPro"/>
</dbReference>
<evidence type="ECO:0000259" key="4">
    <source>
        <dbReference type="PROSITE" id="PS51232"/>
    </source>
</evidence>
<keyword evidence="7" id="KW-1185">Reference proteome</keyword>
<dbReference type="Gene3D" id="1.25.10.10">
    <property type="entry name" value="Leucine-rich Repeat Variant"/>
    <property type="match status" value="1"/>
</dbReference>
<dbReference type="InterPro" id="IPR014768">
    <property type="entry name" value="GBD/FH3_dom"/>
</dbReference>
<dbReference type="GO" id="GO:0051015">
    <property type="term" value="F:actin filament binding"/>
    <property type="evidence" value="ECO:0007669"/>
    <property type="project" value="TreeGrafter"/>
</dbReference>
<name>A0A9Q1H8S5_HOLLE</name>
<dbReference type="InterPro" id="IPR042201">
    <property type="entry name" value="FH2_Formin_sf"/>
</dbReference>
<feature type="domain" description="FH2" evidence="5">
    <location>
        <begin position="464"/>
        <end position="849"/>
    </location>
</feature>
<evidence type="ECO:0000313" key="6">
    <source>
        <dbReference type="EMBL" id="KAJ8037259.1"/>
    </source>
</evidence>
<reference evidence="6" key="1">
    <citation type="submission" date="2021-10" db="EMBL/GenBank/DDBJ databases">
        <title>Tropical sea cucumber genome reveals ecological adaptation and Cuvierian tubules defense mechanism.</title>
        <authorList>
            <person name="Chen T."/>
        </authorList>
    </citation>
    <scope>NUCLEOTIDE SEQUENCE</scope>
    <source>
        <strain evidence="6">Nanhai2018</strain>
        <tissue evidence="6">Muscle</tissue>
    </source>
</reference>
<dbReference type="SUPFAM" id="SSF101447">
    <property type="entry name" value="Formin homology 2 domain (FH2 domain)"/>
    <property type="match status" value="1"/>
</dbReference>
<dbReference type="EMBL" id="JAIZAY010000008">
    <property type="protein sequence ID" value="KAJ8037259.1"/>
    <property type="molecule type" value="Genomic_DNA"/>
</dbReference>
<comment type="similarity">
    <text evidence="1">Belongs to the formin homology family.</text>
</comment>
<feature type="compositionally biased region" description="Low complexity" evidence="3">
    <location>
        <begin position="14"/>
        <end position="35"/>
    </location>
</feature>
<dbReference type="InterPro" id="IPR016024">
    <property type="entry name" value="ARM-type_fold"/>
</dbReference>
<evidence type="ECO:0000256" key="3">
    <source>
        <dbReference type="SAM" id="MobiDB-lite"/>
    </source>
</evidence>
<accession>A0A9Q1H8S5</accession>
<dbReference type="InterPro" id="IPR010472">
    <property type="entry name" value="FH3_dom"/>
</dbReference>
<proteinExistence type="inferred from homology"/>
<feature type="region of interest" description="Disordered" evidence="3">
    <location>
        <begin position="864"/>
        <end position="940"/>
    </location>
</feature>
<dbReference type="SUPFAM" id="SSF48371">
    <property type="entry name" value="ARM repeat"/>
    <property type="match status" value="1"/>
</dbReference>
<dbReference type="PROSITE" id="PS51232">
    <property type="entry name" value="GBD_FH3"/>
    <property type="match status" value="1"/>
</dbReference>
<dbReference type="OrthoDB" id="1668162at2759"/>
<evidence type="ECO:0000259" key="5">
    <source>
        <dbReference type="PROSITE" id="PS51444"/>
    </source>
</evidence>
<sequence length="940" mass="106714">MSTQDAQPSPRSTARSLSAPGSSASASSSASSSPAIDRKIPAAHADLTSEQKAFIMAHDDPRYYIEQLVNHIDASKQKDHKKLKRDVPPLRTLLEGLKQYLNNSEFLESFISSENRGVDILGKFLADTRTQLAKSATDSPSSSDKKQQKPTAVPRTLKDEVDTINCLRKITESENGVKLVIIIIIISKSLSSRLYAFVVLIRACDSTNGNQRILEVLTYLKQQIHERVRFHAITQMILKESHRVELTALCLRFLNTVLATTADLNQRVYLQYELELAEFSPTKVERNYDGNVPRSIRQELDFWHSRYISIQSLQEALSAHKSRNELLRQEVDRQQQSLWNYDHEKSVLKDKIRSLTEKSDEYKGRVQELQTAMEKMSGMLKQQTGIKAETQMSTFDYLMKPLDETPSETTEDEASTETGSETGSEASASSFQNAYLKVSLGFVPPPPAPPAPVPPPAPSGKSNRKIPIVPGAPLPMLNWIPIHSAGRTVFKEINDEKIYKEFDFTDFEEAFRLKEFKSSNKMQEKFQRIREKHAKRISFIETNRAKNLVITLRKIPLNVEELMEHIDRCDKGIMPDESAELLLNFIPTKQELKLLAENAEQYSNFGEAEQYMFQLARLDRYEQKLRLMAFMGIYDELIASIKPEIKYLTIGSKSVVNSTKLKKVFELILAFGNYMNSSRRGSAYGFRLDSLDRLTFVKSTNRSFTFVNYLVVTVKRCYPECQDWYTELKVDSVKTASMEALTMDIQGLRKGLELAKNERDRQPDNPIIGEFSRQASETIAEISETFRKAEEHYHHACSMYGENYKTLEPVEFFRKFIVFRMEYQKADEENIQKKLTIKPRKINQKNGPLSPKRAVSAQLNFFSGASSDPTRLVQEKPHSGELSNGPILPNGPHQSNGHSSVSSDSNSGIFSLTKRNPHKSTPERRANGGPKMKAANGPTR</sequence>
<feature type="region of interest" description="Disordered" evidence="3">
    <location>
        <begin position="1"/>
        <end position="37"/>
    </location>
</feature>
<protein>
    <submittedName>
        <fullName evidence="6">Uncharacterized protein</fullName>
    </submittedName>
</protein>
<dbReference type="InterPro" id="IPR011989">
    <property type="entry name" value="ARM-like"/>
</dbReference>
<feature type="domain" description="GBD/FH3" evidence="4">
    <location>
        <begin position="28"/>
        <end position="387"/>
    </location>
</feature>
<dbReference type="GO" id="GO:0005829">
    <property type="term" value="C:cytosol"/>
    <property type="evidence" value="ECO:0007669"/>
    <property type="project" value="TreeGrafter"/>
</dbReference>
<feature type="coiled-coil region" evidence="2">
    <location>
        <begin position="310"/>
        <end position="372"/>
    </location>
</feature>
<evidence type="ECO:0000256" key="2">
    <source>
        <dbReference type="SAM" id="Coils"/>
    </source>
</evidence>
<keyword evidence="2" id="KW-0175">Coiled coil</keyword>
<feature type="compositionally biased region" description="Low complexity" evidence="3">
    <location>
        <begin position="895"/>
        <end position="911"/>
    </location>
</feature>